<gene>
    <name evidence="3 4 5" type="primary">LOC107785157</name>
</gene>
<dbReference type="RefSeq" id="XP_016461879.1">
    <property type="nucleotide sequence ID" value="XM_016606393.1"/>
</dbReference>
<name>A0A1S3ZBU1_TOBAC</name>
<dbReference type="OMA" id="KHMLIEY"/>
<evidence type="ECO:0008006" key="6">
    <source>
        <dbReference type="Google" id="ProtNLM"/>
    </source>
</evidence>
<sequence>MNWTKENKHMLIEYTLKSTSESPSTLNVAPFEDQIVLISTIPSQSTAQSFYVEGEISLPSEFQFFFVLLCSECQHLARIKRKKKVLCINCKLERMLIPRCEFEVEITDESGTITTMVSDKVAETMLSMTAEKVYETTIAQKQLLPVEHIREHLLNKLFKIHLQKRLLRTPDRPPGTFAIISYTQKQTVFDSAQSSTSTTIGEGNKRKVQSITSAEANRTPSAQDGNPTKKPLIDSTSRRQK</sequence>
<dbReference type="PaxDb" id="4097-A0A1S3ZBU1"/>
<dbReference type="Gene3D" id="2.40.50.140">
    <property type="entry name" value="Nucleic acid-binding proteins"/>
    <property type="match status" value="1"/>
</dbReference>
<dbReference type="OrthoDB" id="1303617at2759"/>
<accession>A0A1S3ZBU1</accession>
<dbReference type="GeneID" id="107785157"/>
<keyword evidence="2" id="KW-1185">Reference proteome</keyword>
<dbReference type="KEGG" id="nta:107785157"/>
<dbReference type="RefSeq" id="XP_016461876.1">
    <property type="nucleotide sequence ID" value="XM_016606390.1"/>
</dbReference>
<evidence type="ECO:0000313" key="4">
    <source>
        <dbReference type="RefSeq" id="XP_016461878.1"/>
    </source>
</evidence>
<evidence type="ECO:0000256" key="1">
    <source>
        <dbReference type="SAM" id="MobiDB-lite"/>
    </source>
</evidence>
<protein>
    <recommendedName>
        <fullName evidence="6">Replication factor A C-terminal domain-containing protein</fullName>
    </recommendedName>
</protein>
<reference key="1">
    <citation type="journal article" date="2014" name="Nat. Commun.">
        <title>The tobacco genome sequence and its comparison with those of tomato and potato.</title>
        <authorList>
            <person name="Sierro N."/>
            <person name="Battey J.N."/>
            <person name="Ouadi S."/>
            <person name="Bakaher N."/>
            <person name="Bovet L."/>
            <person name="Willig A."/>
            <person name="Goepfert S."/>
            <person name="Peitsch M.C."/>
            <person name="Ivanov N.V."/>
        </authorList>
    </citation>
    <scope>NUCLEOTIDE SEQUENCE [LARGE SCALE GENOMIC DNA]</scope>
    <source>
        <strain>cv. TN90</strain>
    </source>
</reference>
<evidence type="ECO:0000313" key="3">
    <source>
        <dbReference type="RefSeq" id="XP_016461876.1"/>
    </source>
</evidence>
<dbReference type="InterPro" id="IPR012340">
    <property type="entry name" value="NA-bd_OB-fold"/>
</dbReference>
<dbReference type="SUPFAM" id="SSF50249">
    <property type="entry name" value="Nucleic acid-binding proteins"/>
    <property type="match status" value="1"/>
</dbReference>
<feature type="region of interest" description="Disordered" evidence="1">
    <location>
        <begin position="191"/>
        <end position="241"/>
    </location>
</feature>
<evidence type="ECO:0000313" key="2">
    <source>
        <dbReference type="Proteomes" id="UP000790787"/>
    </source>
</evidence>
<organism evidence="3">
    <name type="scientific">Nicotiana tabacum</name>
    <name type="common">Common tobacco</name>
    <dbReference type="NCBI Taxonomy" id="4097"/>
    <lineage>
        <taxon>Eukaryota</taxon>
        <taxon>Viridiplantae</taxon>
        <taxon>Streptophyta</taxon>
        <taxon>Embryophyta</taxon>
        <taxon>Tracheophyta</taxon>
        <taxon>Spermatophyta</taxon>
        <taxon>Magnoliopsida</taxon>
        <taxon>eudicotyledons</taxon>
        <taxon>Gunneridae</taxon>
        <taxon>Pentapetalae</taxon>
        <taxon>asterids</taxon>
        <taxon>lamiids</taxon>
        <taxon>Solanales</taxon>
        <taxon>Solanaceae</taxon>
        <taxon>Nicotianoideae</taxon>
        <taxon>Nicotianeae</taxon>
        <taxon>Nicotiana</taxon>
    </lineage>
</organism>
<dbReference type="AlphaFoldDB" id="A0A1S3ZBU1"/>
<dbReference type="RefSeq" id="XP_016461878.1">
    <property type="nucleotide sequence ID" value="XM_016606392.1"/>
</dbReference>
<proteinExistence type="predicted"/>
<feature type="compositionally biased region" description="Polar residues" evidence="1">
    <location>
        <begin position="209"/>
        <end position="226"/>
    </location>
</feature>
<reference evidence="3 4" key="2">
    <citation type="submission" date="2025-04" db="UniProtKB">
        <authorList>
            <consortium name="RefSeq"/>
        </authorList>
    </citation>
    <scope>IDENTIFICATION</scope>
</reference>
<evidence type="ECO:0000313" key="5">
    <source>
        <dbReference type="RefSeq" id="XP_016461879.1"/>
    </source>
</evidence>
<dbReference type="Proteomes" id="UP000790787">
    <property type="component" value="Chromosome 22"/>
</dbReference>
<feature type="compositionally biased region" description="Polar residues" evidence="1">
    <location>
        <begin position="191"/>
        <end position="201"/>
    </location>
</feature>